<dbReference type="Pfam" id="PF01797">
    <property type="entry name" value="Y1_Tnp"/>
    <property type="match status" value="1"/>
</dbReference>
<reference evidence="2 3" key="1">
    <citation type="submission" date="2017-10" db="EMBL/GenBank/DDBJ databases">
        <title>The draft genome sequence of Lewinella marina KCTC 32374.</title>
        <authorList>
            <person name="Wang K."/>
        </authorList>
    </citation>
    <scope>NUCLEOTIDE SEQUENCE [LARGE SCALE GENOMIC DNA]</scope>
    <source>
        <strain evidence="2 3">MKG-38</strain>
    </source>
</reference>
<sequence>MPQSYLRIVLHTVFSTKYRLPTIHPSIENRLHEYLSFRLRQMGCHVYTIGGTLDHVHIVHGLPRTVTIAKVLEDIKSQSSRWMAKQGYPDFWWQNGYGTHPVDYRRVARIIHYVERQKEHHYGSLDNYRMTAKLTFEDEMLEFLRDFDLDYHPDYLFPTEPNPDNDG</sequence>
<evidence type="ECO:0000313" key="3">
    <source>
        <dbReference type="Proteomes" id="UP000226437"/>
    </source>
</evidence>
<keyword evidence="3" id="KW-1185">Reference proteome</keyword>
<dbReference type="InterPro" id="IPR036515">
    <property type="entry name" value="Transposase_17_sf"/>
</dbReference>
<proteinExistence type="predicted"/>
<dbReference type="InterPro" id="IPR002686">
    <property type="entry name" value="Transposase_17"/>
</dbReference>
<gene>
    <name evidence="2" type="ORF">CGL56_06440</name>
</gene>
<protein>
    <recommendedName>
        <fullName evidence="1">Transposase IS200-like domain-containing protein</fullName>
    </recommendedName>
</protein>
<dbReference type="Proteomes" id="UP000226437">
    <property type="component" value="Unassembled WGS sequence"/>
</dbReference>
<dbReference type="GO" id="GO:0006313">
    <property type="term" value="P:DNA transposition"/>
    <property type="evidence" value="ECO:0007669"/>
    <property type="project" value="InterPro"/>
</dbReference>
<comment type="caution">
    <text evidence="2">The sequence shown here is derived from an EMBL/GenBank/DDBJ whole genome shotgun (WGS) entry which is preliminary data.</text>
</comment>
<dbReference type="EMBL" id="PDLO01000002">
    <property type="protein sequence ID" value="PHK99096.1"/>
    <property type="molecule type" value="Genomic_DNA"/>
</dbReference>
<dbReference type="GO" id="GO:0004803">
    <property type="term" value="F:transposase activity"/>
    <property type="evidence" value="ECO:0007669"/>
    <property type="project" value="InterPro"/>
</dbReference>
<dbReference type="PANTHER" id="PTHR33360">
    <property type="entry name" value="TRANSPOSASE FOR INSERTION SEQUENCE ELEMENT IS200"/>
    <property type="match status" value="1"/>
</dbReference>
<feature type="domain" description="Transposase IS200-like" evidence="1">
    <location>
        <begin position="5"/>
        <end position="117"/>
    </location>
</feature>
<dbReference type="AlphaFoldDB" id="A0A2G0CGJ4"/>
<evidence type="ECO:0000313" key="2">
    <source>
        <dbReference type="EMBL" id="PHK99096.1"/>
    </source>
</evidence>
<dbReference type="OrthoDB" id="9797997at2"/>
<dbReference type="SUPFAM" id="SSF143422">
    <property type="entry name" value="Transposase IS200-like"/>
    <property type="match status" value="1"/>
</dbReference>
<dbReference type="GO" id="GO:0003677">
    <property type="term" value="F:DNA binding"/>
    <property type="evidence" value="ECO:0007669"/>
    <property type="project" value="InterPro"/>
</dbReference>
<dbReference type="SMART" id="SM01321">
    <property type="entry name" value="Y1_Tnp"/>
    <property type="match status" value="1"/>
</dbReference>
<evidence type="ECO:0000259" key="1">
    <source>
        <dbReference type="SMART" id="SM01321"/>
    </source>
</evidence>
<organism evidence="2 3">
    <name type="scientific">Neolewinella marina</name>
    <dbReference type="NCBI Taxonomy" id="438751"/>
    <lineage>
        <taxon>Bacteria</taxon>
        <taxon>Pseudomonadati</taxon>
        <taxon>Bacteroidota</taxon>
        <taxon>Saprospiria</taxon>
        <taxon>Saprospirales</taxon>
        <taxon>Lewinellaceae</taxon>
        <taxon>Neolewinella</taxon>
    </lineage>
</organism>
<accession>A0A2G0CGJ4</accession>
<dbReference type="PANTHER" id="PTHR33360:SF2">
    <property type="entry name" value="TRANSPOSASE FOR INSERTION SEQUENCE ELEMENT IS200"/>
    <property type="match status" value="1"/>
</dbReference>
<name>A0A2G0CGJ4_9BACT</name>
<dbReference type="Gene3D" id="3.30.70.1290">
    <property type="entry name" value="Transposase IS200-like"/>
    <property type="match status" value="1"/>
</dbReference>